<keyword evidence="2" id="KW-0413">Isomerase</keyword>
<protein>
    <submittedName>
        <fullName evidence="2">Sugar phosphate isomerase/epimerase</fullName>
    </submittedName>
</protein>
<dbReference type="InterPro" id="IPR036237">
    <property type="entry name" value="Xyl_isomerase-like_sf"/>
</dbReference>
<gene>
    <name evidence="2" type="ORF">SAMN04515674_116101</name>
</gene>
<dbReference type="STRING" id="1079859.SAMN04515674_116101"/>
<dbReference type="Gene3D" id="3.20.20.150">
    <property type="entry name" value="Divalent-metal-dependent TIM barrel enzymes"/>
    <property type="match status" value="1"/>
</dbReference>
<dbReference type="PANTHER" id="PTHR12110">
    <property type="entry name" value="HYDROXYPYRUVATE ISOMERASE"/>
    <property type="match status" value="1"/>
</dbReference>
<dbReference type="Pfam" id="PF01261">
    <property type="entry name" value="AP_endonuc_2"/>
    <property type="match status" value="1"/>
</dbReference>
<keyword evidence="3" id="KW-1185">Reference proteome</keyword>
<dbReference type="PANTHER" id="PTHR12110:SF41">
    <property type="entry name" value="INOSOSE DEHYDRATASE"/>
    <property type="match status" value="1"/>
</dbReference>
<evidence type="ECO:0000313" key="2">
    <source>
        <dbReference type="EMBL" id="SFQ38025.1"/>
    </source>
</evidence>
<proteinExistence type="predicted"/>
<dbReference type="InterPro" id="IPR050312">
    <property type="entry name" value="IolE/XylAMocC-like"/>
</dbReference>
<evidence type="ECO:0000313" key="3">
    <source>
        <dbReference type="Proteomes" id="UP000199306"/>
    </source>
</evidence>
<dbReference type="SUPFAM" id="SSF51658">
    <property type="entry name" value="Xylose isomerase-like"/>
    <property type="match status" value="1"/>
</dbReference>
<dbReference type="InterPro" id="IPR013022">
    <property type="entry name" value="Xyl_isomerase-like_TIM-brl"/>
</dbReference>
<dbReference type="EMBL" id="FOXH01000016">
    <property type="protein sequence ID" value="SFQ38025.1"/>
    <property type="molecule type" value="Genomic_DNA"/>
</dbReference>
<dbReference type="GO" id="GO:0016853">
    <property type="term" value="F:isomerase activity"/>
    <property type="evidence" value="ECO:0007669"/>
    <property type="project" value="UniProtKB-KW"/>
</dbReference>
<evidence type="ECO:0000259" key="1">
    <source>
        <dbReference type="Pfam" id="PF01261"/>
    </source>
</evidence>
<feature type="domain" description="Xylose isomerase-like TIM barrel" evidence="1">
    <location>
        <begin position="69"/>
        <end position="288"/>
    </location>
</feature>
<dbReference type="AlphaFoldDB" id="A0A1I5Y1G7"/>
<name>A0A1I5Y1G7_9BACT</name>
<dbReference type="Proteomes" id="UP000199306">
    <property type="component" value="Unassembled WGS sequence"/>
</dbReference>
<sequence length="314" mass="36619">MRKFFIKTKNNYPLNKFNMSNRREFLKKAGLLGAFAFSKPEFIKSPKFKLGLQLYTLHKEMSADVPGTLKKAASFGYQEVETYSYNYGKNKYYWGLKPAELKQILDDNNLSSSSGHYDLDKFILNGSTPDDMKRYVDDCISGALVLKQDYIVWPWLDPQFRTMEKFKFLSDTLNTIGEQIKKAKLQLAYHNHDFEFIDHNGQIGYDLILKETDPDLVKMEMDLYWFSHSSKLTAHEYFVRNPGRFVCWHIKDMDKNNRDLHTTVGDGTINFKTFFPDAKLAGVKHIFVEQGNNYIPNALDCVERSAKFVKRELL</sequence>
<organism evidence="2 3">
    <name type="scientific">Pseudarcicella hirudinis</name>
    <dbReference type="NCBI Taxonomy" id="1079859"/>
    <lineage>
        <taxon>Bacteria</taxon>
        <taxon>Pseudomonadati</taxon>
        <taxon>Bacteroidota</taxon>
        <taxon>Cytophagia</taxon>
        <taxon>Cytophagales</taxon>
        <taxon>Flectobacillaceae</taxon>
        <taxon>Pseudarcicella</taxon>
    </lineage>
</organism>
<accession>A0A1I5Y1G7</accession>
<dbReference type="OrthoDB" id="9798407at2"/>
<reference evidence="2 3" key="1">
    <citation type="submission" date="2016-10" db="EMBL/GenBank/DDBJ databases">
        <authorList>
            <person name="de Groot N.N."/>
        </authorList>
    </citation>
    <scope>NUCLEOTIDE SEQUENCE [LARGE SCALE GENOMIC DNA]</scope>
    <source>
        <strain evidence="3">E92,LMG 26720,CCM 7988</strain>
    </source>
</reference>